<protein>
    <submittedName>
        <fullName evidence="2">Uncharacterized protein</fullName>
    </submittedName>
</protein>
<proteinExistence type="predicted"/>
<sequence length="68" mass="8112">MLDGMKIEAKLNYCDSGKNKQLKNEMKTRKKEKQRGKGRDPEEQEEDEDEDEIREKNERGREEKNGKI</sequence>
<feature type="region of interest" description="Disordered" evidence="1">
    <location>
        <begin position="15"/>
        <end position="68"/>
    </location>
</feature>
<feature type="non-terminal residue" evidence="2">
    <location>
        <position position="68"/>
    </location>
</feature>
<name>A0A6H5G1R5_9HEMI</name>
<keyword evidence="3" id="KW-1185">Reference proteome</keyword>
<reference evidence="2 3" key="1">
    <citation type="submission" date="2020-02" db="EMBL/GenBank/DDBJ databases">
        <authorList>
            <person name="Ferguson B K."/>
        </authorList>
    </citation>
    <scope>NUCLEOTIDE SEQUENCE [LARGE SCALE GENOMIC DNA]</scope>
</reference>
<evidence type="ECO:0000256" key="1">
    <source>
        <dbReference type="SAM" id="MobiDB-lite"/>
    </source>
</evidence>
<evidence type="ECO:0000313" key="3">
    <source>
        <dbReference type="Proteomes" id="UP000479000"/>
    </source>
</evidence>
<feature type="non-terminal residue" evidence="2">
    <location>
        <position position="1"/>
    </location>
</feature>
<dbReference type="Proteomes" id="UP000479000">
    <property type="component" value="Unassembled WGS sequence"/>
</dbReference>
<evidence type="ECO:0000313" key="2">
    <source>
        <dbReference type="EMBL" id="CAA9996318.1"/>
    </source>
</evidence>
<organism evidence="2 3">
    <name type="scientific">Nesidiocoris tenuis</name>
    <dbReference type="NCBI Taxonomy" id="355587"/>
    <lineage>
        <taxon>Eukaryota</taxon>
        <taxon>Metazoa</taxon>
        <taxon>Ecdysozoa</taxon>
        <taxon>Arthropoda</taxon>
        <taxon>Hexapoda</taxon>
        <taxon>Insecta</taxon>
        <taxon>Pterygota</taxon>
        <taxon>Neoptera</taxon>
        <taxon>Paraneoptera</taxon>
        <taxon>Hemiptera</taxon>
        <taxon>Heteroptera</taxon>
        <taxon>Panheteroptera</taxon>
        <taxon>Cimicomorpha</taxon>
        <taxon>Miridae</taxon>
        <taxon>Dicyphina</taxon>
        <taxon>Nesidiocoris</taxon>
    </lineage>
</organism>
<feature type="compositionally biased region" description="Basic and acidic residues" evidence="1">
    <location>
        <begin position="53"/>
        <end position="68"/>
    </location>
</feature>
<accession>A0A6H5G1R5</accession>
<dbReference type="AlphaFoldDB" id="A0A6H5G1R5"/>
<feature type="compositionally biased region" description="Acidic residues" evidence="1">
    <location>
        <begin position="42"/>
        <end position="52"/>
    </location>
</feature>
<gene>
    <name evidence="2" type="ORF">NTEN_LOCUS2865</name>
</gene>
<dbReference type="EMBL" id="CADCXU010004545">
    <property type="protein sequence ID" value="CAA9996318.1"/>
    <property type="molecule type" value="Genomic_DNA"/>
</dbReference>